<evidence type="ECO:0000256" key="5">
    <source>
        <dbReference type="ARBA" id="ARBA00022807"/>
    </source>
</evidence>
<dbReference type="SMART" id="SM00645">
    <property type="entry name" value="Pept_C1"/>
    <property type="match status" value="1"/>
</dbReference>
<evidence type="ECO:0000256" key="3">
    <source>
        <dbReference type="ARBA" id="ARBA00022729"/>
    </source>
</evidence>
<dbReference type="FunFam" id="3.90.70.10:FF:000023">
    <property type="entry name" value="Senescence-specific cysteine protease SAG39"/>
    <property type="match status" value="1"/>
</dbReference>
<dbReference type="Gene3D" id="3.90.70.10">
    <property type="entry name" value="Cysteine proteinases"/>
    <property type="match status" value="1"/>
</dbReference>
<dbReference type="InterPro" id="IPR025661">
    <property type="entry name" value="Pept_asp_AS"/>
</dbReference>
<dbReference type="Pfam" id="PF00112">
    <property type="entry name" value="Peptidase_C1"/>
    <property type="match status" value="1"/>
</dbReference>
<proteinExistence type="inferred from homology"/>
<dbReference type="AlphaFoldDB" id="A0A1Z5RBV9"/>
<dbReference type="Proteomes" id="UP000000768">
    <property type="component" value="Chromosome 6"/>
</dbReference>
<organism evidence="10 11">
    <name type="scientific">Sorghum bicolor</name>
    <name type="common">Sorghum</name>
    <name type="synonym">Sorghum vulgare</name>
    <dbReference type="NCBI Taxonomy" id="4558"/>
    <lineage>
        <taxon>Eukaryota</taxon>
        <taxon>Viridiplantae</taxon>
        <taxon>Streptophyta</taxon>
        <taxon>Embryophyta</taxon>
        <taxon>Tracheophyta</taxon>
        <taxon>Spermatophyta</taxon>
        <taxon>Magnoliopsida</taxon>
        <taxon>Liliopsida</taxon>
        <taxon>Poales</taxon>
        <taxon>Poaceae</taxon>
        <taxon>PACMAD clade</taxon>
        <taxon>Panicoideae</taxon>
        <taxon>Andropogonodae</taxon>
        <taxon>Andropogoneae</taxon>
        <taxon>Sorghinae</taxon>
        <taxon>Sorghum</taxon>
    </lineage>
</organism>
<dbReference type="OrthoDB" id="585946at2759"/>
<keyword evidence="6" id="KW-1015">Disulfide bond</keyword>
<feature type="chain" id="PRO_5018773998" description="Cysteine proteinase" evidence="7">
    <location>
        <begin position="27"/>
        <end position="347"/>
    </location>
</feature>
<keyword evidence="2" id="KW-0645">Protease</keyword>
<dbReference type="InterPro" id="IPR025660">
    <property type="entry name" value="Pept_his_AS"/>
</dbReference>
<evidence type="ECO:0000256" key="1">
    <source>
        <dbReference type="ARBA" id="ARBA00008455"/>
    </source>
</evidence>
<gene>
    <name evidence="10" type="ORF">SORBI_3006G022800</name>
</gene>
<dbReference type="STRING" id="4558.A0A1Z5RBV9"/>
<name>A0A1Z5RBV9_SORBI</name>
<comment type="similarity">
    <text evidence="1">Belongs to the peptidase C1 family.</text>
</comment>
<dbReference type="CDD" id="cd02248">
    <property type="entry name" value="Peptidase_C1A"/>
    <property type="match status" value="1"/>
</dbReference>
<keyword evidence="11" id="KW-1185">Reference proteome</keyword>
<keyword evidence="3 7" id="KW-0732">Signal</keyword>
<evidence type="ECO:0008006" key="12">
    <source>
        <dbReference type="Google" id="ProtNLM"/>
    </source>
</evidence>
<evidence type="ECO:0000259" key="9">
    <source>
        <dbReference type="SMART" id="SM00848"/>
    </source>
</evidence>
<feature type="domain" description="Cathepsin propeptide inhibitor" evidence="9">
    <location>
        <begin position="39"/>
        <end position="95"/>
    </location>
</feature>
<dbReference type="PRINTS" id="PR00705">
    <property type="entry name" value="PAPAIN"/>
</dbReference>
<evidence type="ECO:0000256" key="6">
    <source>
        <dbReference type="ARBA" id="ARBA00023157"/>
    </source>
</evidence>
<protein>
    <recommendedName>
        <fullName evidence="12">Cysteine proteinase</fullName>
    </recommendedName>
</protein>
<dbReference type="InterPro" id="IPR039417">
    <property type="entry name" value="Peptidase_C1A_papain-like"/>
</dbReference>
<dbReference type="PROSITE" id="PS00639">
    <property type="entry name" value="THIOL_PROTEASE_HIS"/>
    <property type="match status" value="1"/>
</dbReference>
<evidence type="ECO:0000313" key="10">
    <source>
        <dbReference type="EMBL" id="OQU81187.1"/>
    </source>
</evidence>
<dbReference type="eggNOG" id="KOG1543">
    <property type="taxonomic scope" value="Eukaryota"/>
</dbReference>
<evidence type="ECO:0000313" key="11">
    <source>
        <dbReference type="Proteomes" id="UP000000768"/>
    </source>
</evidence>
<dbReference type="GO" id="GO:0004197">
    <property type="term" value="F:cysteine-type endopeptidase activity"/>
    <property type="evidence" value="ECO:0000318"/>
    <property type="project" value="GO_Central"/>
</dbReference>
<feature type="domain" description="Peptidase C1A papain C-terminal" evidence="8">
    <location>
        <begin position="129"/>
        <end position="346"/>
    </location>
</feature>
<dbReference type="SUPFAM" id="SSF54001">
    <property type="entry name" value="Cysteine proteinases"/>
    <property type="match status" value="1"/>
</dbReference>
<keyword evidence="4" id="KW-0378">Hydrolase</keyword>
<dbReference type="Pfam" id="PF08246">
    <property type="entry name" value="Inhibitor_I29"/>
    <property type="match status" value="1"/>
</dbReference>
<evidence type="ECO:0000256" key="4">
    <source>
        <dbReference type="ARBA" id="ARBA00022801"/>
    </source>
</evidence>
<dbReference type="InterPro" id="IPR038765">
    <property type="entry name" value="Papain-like_cys_pep_sf"/>
</dbReference>
<dbReference type="GO" id="GO:0051603">
    <property type="term" value="P:proteolysis involved in protein catabolic process"/>
    <property type="evidence" value="ECO:0000318"/>
    <property type="project" value="GO_Central"/>
</dbReference>
<dbReference type="InterPro" id="IPR000668">
    <property type="entry name" value="Peptidase_C1A_C"/>
</dbReference>
<dbReference type="InterPro" id="IPR000169">
    <property type="entry name" value="Pept_cys_AS"/>
</dbReference>
<dbReference type="SMART" id="SM00848">
    <property type="entry name" value="Inhibitor_I29"/>
    <property type="match status" value="1"/>
</dbReference>
<dbReference type="GO" id="GO:0005764">
    <property type="term" value="C:lysosome"/>
    <property type="evidence" value="ECO:0000318"/>
    <property type="project" value="GO_Central"/>
</dbReference>
<evidence type="ECO:0000256" key="2">
    <source>
        <dbReference type="ARBA" id="ARBA00022670"/>
    </source>
</evidence>
<dbReference type="InterPro" id="IPR013128">
    <property type="entry name" value="Peptidase_C1A"/>
</dbReference>
<dbReference type="PANTHER" id="PTHR12411">
    <property type="entry name" value="CYSTEINE PROTEASE FAMILY C1-RELATED"/>
    <property type="match status" value="1"/>
</dbReference>
<reference evidence="10 11" key="1">
    <citation type="journal article" date="2009" name="Nature">
        <title>The Sorghum bicolor genome and the diversification of grasses.</title>
        <authorList>
            <person name="Paterson A.H."/>
            <person name="Bowers J.E."/>
            <person name="Bruggmann R."/>
            <person name="Dubchak I."/>
            <person name="Grimwood J."/>
            <person name="Gundlach H."/>
            <person name="Haberer G."/>
            <person name="Hellsten U."/>
            <person name="Mitros T."/>
            <person name="Poliakov A."/>
            <person name="Schmutz J."/>
            <person name="Spannagl M."/>
            <person name="Tang H."/>
            <person name="Wang X."/>
            <person name="Wicker T."/>
            <person name="Bharti A.K."/>
            <person name="Chapman J."/>
            <person name="Feltus F.A."/>
            <person name="Gowik U."/>
            <person name="Grigoriev I.V."/>
            <person name="Lyons E."/>
            <person name="Maher C.A."/>
            <person name="Martis M."/>
            <person name="Narechania A."/>
            <person name="Otillar R.P."/>
            <person name="Penning B.W."/>
            <person name="Salamov A.A."/>
            <person name="Wang Y."/>
            <person name="Zhang L."/>
            <person name="Carpita N.C."/>
            <person name="Freeling M."/>
            <person name="Gingle A.R."/>
            <person name="Hash C.T."/>
            <person name="Keller B."/>
            <person name="Klein P."/>
            <person name="Kresovich S."/>
            <person name="McCann M.C."/>
            <person name="Ming R."/>
            <person name="Peterson D.G."/>
            <person name="Mehboob-ur-Rahman"/>
            <person name="Ware D."/>
            <person name="Westhoff P."/>
            <person name="Mayer K.F."/>
            <person name="Messing J."/>
            <person name="Rokhsar D.S."/>
        </authorList>
    </citation>
    <scope>NUCLEOTIDE SEQUENCE [LARGE SCALE GENOMIC DNA]</scope>
    <source>
        <strain evidence="11">cv. BTx623</strain>
    </source>
</reference>
<dbReference type="Gramene" id="OQU81187">
    <property type="protein sequence ID" value="OQU81187"/>
    <property type="gene ID" value="SORBI_3006G022800"/>
</dbReference>
<accession>A0A1Z5RBV9</accession>
<dbReference type="PROSITE" id="PS00139">
    <property type="entry name" value="THIOL_PROTEASE_CYS"/>
    <property type="match status" value="1"/>
</dbReference>
<dbReference type="EMBL" id="CM000765">
    <property type="protein sequence ID" value="OQU81187.1"/>
    <property type="molecule type" value="Genomic_DNA"/>
</dbReference>
<feature type="signal peptide" evidence="7">
    <location>
        <begin position="1"/>
        <end position="26"/>
    </location>
</feature>
<dbReference type="PROSITE" id="PS00640">
    <property type="entry name" value="THIOL_PROTEASE_ASN"/>
    <property type="match status" value="1"/>
</dbReference>
<evidence type="ECO:0000259" key="8">
    <source>
        <dbReference type="SMART" id="SM00645"/>
    </source>
</evidence>
<dbReference type="InterPro" id="IPR013201">
    <property type="entry name" value="Prot_inhib_I29"/>
</dbReference>
<dbReference type="OMA" id="NLIDCTT"/>
<sequence length="347" mass="37049">MATHHSSAFLLAAIVAFAGALSTALAARDLGDQAMVARHDEWMAKYGRVYSDAAEKARRFEVFKANVVFIESVNAGNHKFELEANQFADLTDDEFRATWTGYRPRRPAAAASSRKATGFRYANVSLADVPTSVDWRTKGAVTPIKDQGECGCCWAFSAVASMEGAVKISTGKLVSLSEQELVDCDVNGMDQGCEGGEMDDAFEFVVDNGGLTTESKYPYTGSDGNCNSDEAKNDAASITGYEDVPANDETSLRKAVANQPVSVAVDGGDNLFRFYKGGVLSGACGTELDHGIAAVGYGVAGDGTKFWLMKNSWGTSWGEAGYIRMERDIADDEGLCGLAMQPSYPTA</sequence>
<evidence type="ECO:0000256" key="7">
    <source>
        <dbReference type="SAM" id="SignalP"/>
    </source>
</evidence>
<dbReference type="GO" id="GO:0005615">
    <property type="term" value="C:extracellular space"/>
    <property type="evidence" value="ECO:0000318"/>
    <property type="project" value="GO_Central"/>
</dbReference>
<keyword evidence="5" id="KW-0788">Thiol protease</keyword>
<reference evidence="11" key="2">
    <citation type="journal article" date="2018" name="Plant J.">
        <title>The Sorghum bicolor reference genome: improved assembly, gene annotations, a transcriptome atlas, and signatures of genome organization.</title>
        <authorList>
            <person name="McCormick R.F."/>
            <person name="Truong S.K."/>
            <person name="Sreedasyam A."/>
            <person name="Jenkins J."/>
            <person name="Shu S."/>
            <person name="Sims D."/>
            <person name="Kennedy M."/>
            <person name="Amirebrahimi M."/>
            <person name="Weers B.D."/>
            <person name="McKinley B."/>
            <person name="Mattison A."/>
            <person name="Morishige D.T."/>
            <person name="Grimwood J."/>
            <person name="Schmutz J."/>
            <person name="Mullet J.E."/>
        </authorList>
    </citation>
    <scope>NUCLEOTIDE SEQUENCE [LARGE SCALE GENOMIC DNA]</scope>
    <source>
        <strain evidence="11">cv. BTx623</strain>
    </source>
</reference>
<dbReference type="InParanoid" id="A0A1Z5RBV9"/>